<proteinExistence type="predicted"/>
<dbReference type="EMBL" id="CAMGYJ010000006">
    <property type="protein sequence ID" value="CAI0436139.1"/>
    <property type="molecule type" value="Genomic_DNA"/>
</dbReference>
<keyword evidence="3" id="KW-1185">Reference proteome</keyword>
<protein>
    <recommendedName>
        <fullName evidence="4">NADH dehydrogenase subunit 4L</fullName>
    </recommendedName>
</protein>
<keyword evidence="1" id="KW-1133">Transmembrane helix</keyword>
<comment type="caution">
    <text evidence="2">The sequence shown here is derived from an EMBL/GenBank/DDBJ whole genome shotgun (WGS) entry which is preliminary data.</text>
</comment>
<keyword evidence="1" id="KW-0472">Membrane</keyword>
<feature type="transmembrane region" description="Helical" evidence="1">
    <location>
        <begin position="24"/>
        <end position="45"/>
    </location>
</feature>
<gene>
    <name evidence="2" type="ORF">LITE_LOCUS24957</name>
</gene>
<dbReference type="Proteomes" id="UP001154282">
    <property type="component" value="Unassembled WGS sequence"/>
</dbReference>
<dbReference type="AlphaFoldDB" id="A0AAV0LRL8"/>
<evidence type="ECO:0000313" key="3">
    <source>
        <dbReference type="Proteomes" id="UP001154282"/>
    </source>
</evidence>
<name>A0AAV0LRL8_9ROSI</name>
<sequence length="56" mass="6263">MGSIGLIFMMTRGIIMTLKLLNGLLNPLECACMIYIVCDMIYVLLGKSRIYGIFSN</sequence>
<evidence type="ECO:0000256" key="1">
    <source>
        <dbReference type="SAM" id="Phobius"/>
    </source>
</evidence>
<evidence type="ECO:0000313" key="2">
    <source>
        <dbReference type="EMBL" id="CAI0436139.1"/>
    </source>
</evidence>
<reference evidence="2" key="1">
    <citation type="submission" date="2022-08" db="EMBL/GenBank/DDBJ databases">
        <authorList>
            <person name="Gutierrez-Valencia J."/>
        </authorList>
    </citation>
    <scope>NUCLEOTIDE SEQUENCE</scope>
</reference>
<keyword evidence="1" id="KW-0812">Transmembrane</keyword>
<accession>A0AAV0LRL8</accession>
<evidence type="ECO:0008006" key="4">
    <source>
        <dbReference type="Google" id="ProtNLM"/>
    </source>
</evidence>
<organism evidence="2 3">
    <name type="scientific">Linum tenue</name>
    <dbReference type="NCBI Taxonomy" id="586396"/>
    <lineage>
        <taxon>Eukaryota</taxon>
        <taxon>Viridiplantae</taxon>
        <taxon>Streptophyta</taxon>
        <taxon>Embryophyta</taxon>
        <taxon>Tracheophyta</taxon>
        <taxon>Spermatophyta</taxon>
        <taxon>Magnoliopsida</taxon>
        <taxon>eudicotyledons</taxon>
        <taxon>Gunneridae</taxon>
        <taxon>Pentapetalae</taxon>
        <taxon>rosids</taxon>
        <taxon>fabids</taxon>
        <taxon>Malpighiales</taxon>
        <taxon>Linaceae</taxon>
        <taxon>Linum</taxon>
    </lineage>
</organism>